<proteinExistence type="predicted"/>
<gene>
    <name evidence="2" type="ORF">ACFQ1M_08415</name>
</gene>
<dbReference type="EMBL" id="JBHTJH010000004">
    <property type="protein sequence ID" value="MFD0862231.1"/>
    <property type="molecule type" value="Genomic_DNA"/>
</dbReference>
<reference evidence="3" key="1">
    <citation type="journal article" date="2019" name="Int. J. Syst. Evol. Microbiol.">
        <title>The Global Catalogue of Microorganisms (GCM) 10K type strain sequencing project: providing services to taxonomists for standard genome sequencing and annotation.</title>
        <authorList>
            <consortium name="The Broad Institute Genomics Platform"/>
            <consortium name="The Broad Institute Genome Sequencing Center for Infectious Disease"/>
            <person name="Wu L."/>
            <person name="Ma J."/>
        </authorList>
    </citation>
    <scope>NUCLEOTIDE SEQUENCE [LARGE SCALE GENOMIC DNA]</scope>
    <source>
        <strain evidence="3">CCUG 62952</strain>
    </source>
</reference>
<dbReference type="RefSeq" id="WP_386406749.1">
    <property type="nucleotide sequence ID" value="NZ_JBHTJH010000004.1"/>
</dbReference>
<organism evidence="2 3">
    <name type="scientific">Sungkyunkwania multivorans</name>
    <dbReference type="NCBI Taxonomy" id="1173618"/>
    <lineage>
        <taxon>Bacteria</taxon>
        <taxon>Pseudomonadati</taxon>
        <taxon>Bacteroidota</taxon>
        <taxon>Flavobacteriia</taxon>
        <taxon>Flavobacteriales</taxon>
        <taxon>Flavobacteriaceae</taxon>
        <taxon>Sungkyunkwania</taxon>
    </lineage>
</organism>
<keyword evidence="1" id="KW-1133">Transmembrane helix</keyword>
<name>A0ABW3CZU2_9FLAO</name>
<keyword evidence="1" id="KW-0812">Transmembrane</keyword>
<dbReference type="Proteomes" id="UP001596978">
    <property type="component" value="Unassembled WGS sequence"/>
</dbReference>
<protein>
    <submittedName>
        <fullName evidence="2">Uncharacterized protein</fullName>
    </submittedName>
</protein>
<keyword evidence="3" id="KW-1185">Reference proteome</keyword>
<accession>A0ABW3CZU2</accession>
<feature type="transmembrane region" description="Helical" evidence="1">
    <location>
        <begin position="238"/>
        <end position="261"/>
    </location>
</feature>
<evidence type="ECO:0000313" key="3">
    <source>
        <dbReference type="Proteomes" id="UP001596978"/>
    </source>
</evidence>
<keyword evidence="1" id="KW-0472">Membrane</keyword>
<evidence type="ECO:0000313" key="2">
    <source>
        <dbReference type="EMBL" id="MFD0862231.1"/>
    </source>
</evidence>
<sequence length="401" mass="45408">MLDSFKTYLQFGPSFCGVEHTSVSEEGETNVLLLNKKKDAFEVEREFTVTSLRSLKEELPKGQHISLVINNQQVLSKRVDGNSYDPLKIIHKAFPNINLRDFYYEISRLGGDHLVSICRKEYIDSLIHKYQKEGFYVLSFSLGLHSFQTIASYINVADVAVSNYKLSIEDDSIIDFEPQSLLDDTIYDLGGIKLYGRSLLSFAAVIKNYSDGSATATNNEQQIATLKESFFQNRLFSLLLKGGLGFLFVVLLINFFIFGHYNEKVNELTQSSQVSEVQKEKLLKLNEKVQAKQRLAEDILASTSSKSSFYLDEIASILPSSMVLDEINYQPLSKRIKEGQKITFQTNEIIVSGKLKDNEAYTEWFEQLEQKPWVNAMAIQSYGTSSGNTITFTILISIGDE</sequence>
<evidence type="ECO:0000256" key="1">
    <source>
        <dbReference type="SAM" id="Phobius"/>
    </source>
</evidence>
<comment type="caution">
    <text evidence="2">The sequence shown here is derived from an EMBL/GenBank/DDBJ whole genome shotgun (WGS) entry which is preliminary data.</text>
</comment>